<reference evidence="1" key="2">
    <citation type="journal article" date="2015" name="Fish Shellfish Immunol.">
        <title>Early steps in the European eel (Anguilla anguilla)-Vibrio vulnificus interaction in the gills: Role of the RtxA13 toxin.</title>
        <authorList>
            <person name="Callol A."/>
            <person name="Pajuelo D."/>
            <person name="Ebbesson L."/>
            <person name="Teles M."/>
            <person name="MacKenzie S."/>
            <person name="Amaro C."/>
        </authorList>
    </citation>
    <scope>NUCLEOTIDE SEQUENCE</scope>
</reference>
<proteinExistence type="predicted"/>
<protein>
    <submittedName>
        <fullName evidence="1">Uncharacterized protein</fullName>
    </submittedName>
</protein>
<organism evidence="1">
    <name type="scientific">Anguilla anguilla</name>
    <name type="common">European freshwater eel</name>
    <name type="synonym">Muraena anguilla</name>
    <dbReference type="NCBI Taxonomy" id="7936"/>
    <lineage>
        <taxon>Eukaryota</taxon>
        <taxon>Metazoa</taxon>
        <taxon>Chordata</taxon>
        <taxon>Craniata</taxon>
        <taxon>Vertebrata</taxon>
        <taxon>Euteleostomi</taxon>
        <taxon>Actinopterygii</taxon>
        <taxon>Neopterygii</taxon>
        <taxon>Teleostei</taxon>
        <taxon>Anguilliformes</taxon>
        <taxon>Anguillidae</taxon>
        <taxon>Anguilla</taxon>
    </lineage>
</organism>
<dbReference type="AlphaFoldDB" id="A0A0E9UA37"/>
<accession>A0A0E9UA37</accession>
<sequence>MGCWGGMYYPVGMQPFLLKCVKKRGSAPN</sequence>
<name>A0A0E9UA37_ANGAN</name>
<reference evidence="1" key="1">
    <citation type="submission" date="2014-11" db="EMBL/GenBank/DDBJ databases">
        <authorList>
            <person name="Amaro Gonzalez C."/>
        </authorList>
    </citation>
    <scope>NUCLEOTIDE SEQUENCE</scope>
</reference>
<evidence type="ECO:0000313" key="1">
    <source>
        <dbReference type="EMBL" id="JAH61808.1"/>
    </source>
</evidence>
<dbReference type="EMBL" id="GBXM01046769">
    <property type="protein sequence ID" value="JAH61808.1"/>
    <property type="molecule type" value="Transcribed_RNA"/>
</dbReference>